<evidence type="ECO:0000313" key="2">
    <source>
        <dbReference type="Proteomes" id="UP001165085"/>
    </source>
</evidence>
<gene>
    <name evidence="1" type="ORF">TrST_g7994</name>
</gene>
<sequence>MSTDNLSSSFTAFSSKFDKESFSPLLAKVSRKEGWDDDYAQLVLDEYVKFFYLASLPTKVHLVPSHDVDEIWHQHILTTKKYQKDCERLVGKFVHHNPSFTLEEREKLPPLFDKMKVAYESHFGAMPENVWQNKPANCQHRCNDDCGGCAD</sequence>
<name>A0A9W7ADT9_9STRA</name>
<dbReference type="OrthoDB" id="67709at2759"/>
<dbReference type="InterPro" id="IPR009836">
    <property type="entry name" value="GRDP-like"/>
</dbReference>
<dbReference type="Pfam" id="PF07173">
    <property type="entry name" value="GRDP-like"/>
    <property type="match status" value="1"/>
</dbReference>
<accession>A0A9W7ADT9</accession>
<evidence type="ECO:0000313" key="1">
    <source>
        <dbReference type="EMBL" id="GMH65905.1"/>
    </source>
</evidence>
<proteinExistence type="predicted"/>
<protein>
    <recommendedName>
        <fullName evidence="3">Glycine-rich domain-containing protein-like</fullName>
    </recommendedName>
</protein>
<comment type="caution">
    <text evidence="1">The sequence shown here is derived from an EMBL/GenBank/DDBJ whole genome shotgun (WGS) entry which is preliminary data.</text>
</comment>
<organism evidence="1 2">
    <name type="scientific">Triparma strigata</name>
    <dbReference type="NCBI Taxonomy" id="1606541"/>
    <lineage>
        <taxon>Eukaryota</taxon>
        <taxon>Sar</taxon>
        <taxon>Stramenopiles</taxon>
        <taxon>Ochrophyta</taxon>
        <taxon>Bolidophyceae</taxon>
        <taxon>Parmales</taxon>
        <taxon>Triparmaceae</taxon>
        <taxon>Triparma</taxon>
    </lineage>
</organism>
<dbReference type="PANTHER" id="PTHR34365">
    <property type="entry name" value="ENOLASE (DUF1399)"/>
    <property type="match status" value="1"/>
</dbReference>
<dbReference type="PANTHER" id="PTHR34365:SF7">
    <property type="entry name" value="GLYCINE-RICH DOMAIN-CONTAINING PROTEIN 1"/>
    <property type="match status" value="1"/>
</dbReference>
<dbReference type="EMBL" id="BRXY01000104">
    <property type="protein sequence ID" value="GMH65905.1"/>
    <property type="molecule type" value="Genomic_DNA"/>
</dbReference>
<dbReference type="AlphaFoldDB" id="A0A9W7ADT9"/>
<keyword evidence="2" id="KW-1185">Reference proteome</keyword>
<evidence type="ECO:0008006" key="3">
    <source>
        <dbReference type="Google" id="ProtNLM"/>
    </source>
</evidence>
<dbReference type="Proteomes" id="UP001165085">
    <property type="component" value="Unassembled WGS sequence"/>
</dbReference>
<reference evidence="2" key="1">
    <citation type="journal article" date="2023" name="Commun. Biol.">
        <title>Genome analysis of Parmales, the sister group of diatoms, reveals the evolutionary specialization of diatoms from phago-mixotrophs to photoautotrophs.</title>
        <authorList>
            <person name="Ban H."/>
            <person name="Sato S."/>
            <person name="Yoshikawa S."/>
            <person name="Yamada K."/>
            <person name="Nakamura Y."/>
            <person name="Ichinomiya M."/>
            <person name="Sato N."/>
            <person name="Blanc-Mathieu R."/>
            <person name="Endo H."/>
            <person name="Kuwata A."/>
            <person name="Ogata H."/>
        </authorList>
    </citation>
    <scope>NUCLEOTIDE SEQUENCE [LARGE SCALE GENOMIC DNA]</scope>
    <source>
        <strain evidence="2">NIES 3701</strain>
    </source>
</reference>